<dbReference type="Proteomes" id="UP001371456">
    <property type="component" value="Unassembled WGS sequence"/>
</dbReference>
<gene>
    <name evidence="1" type="ORF">RDI58_022902</name>
</gene>
<dbReference type="AlphaFoldDB" id="A0AAN8Y8R3"/>
<accession>A0AAN8Y8R3</accession>
<protein>
    <submittedName>
        <fullName evidence="1">Uncharacterized protein</fullName>
    </submittedName>
</protein>
<sequence length="163" mass="18750">MTNKINDESIESYPIDDYHKPLLNVSLDTITESLGFESFNEKSKCSFDEAERRSRSRSNTKCTSSAAVIDFPPLLSSLFENGRPRFDLEKVRENGRLQISSVKNTRLEVIVERIPPSEDHEESDGGTGRVRIKFIDGKKIRLLLLLLLVRRNFYNNTRIVDED</sequence>
<evidence type="ECO:0000313" key="2">
    <source>
        <dbReference type="Proteomes" id="UP001371456"/>
    </source>
</evidence>
<organism evidence="1 2">
    <name type="scientific">Solanum bulbocastanum</name>
    <name type="common">Wild potato</name>
    <dbReference type="NCBI Taxonomy" id="147425"/>
    <lineage>
        <taxon>Eukaryota</taxon>
        <taxon>Viridiplantae</taxon>
        <taxon>Streptophyta</taxon>
        <taxon>Embryophyta</taxon>
        <taxon>Tracheophyta</taxon>
        <taxon>Spermatophyta</taxon>
        <taxon>Magnoliopsida</taxon>
        <taxon>eudicotyledons</taxon>
        <taxon>Gunneridae</taxon>
        <taxon>Pentapetalae</taxon>
        <taxon>asterids</taxon>
        <taxon>lamiids</taxon>
        <taxon>Solanales</taxon>
        <taxon>Solanaceae</taxon>
        <taxon>Solanoideae</taxon>
        <taxon>Solaneae</taxon>
        <taxon>Solanum</taxon>
    </lineage>
</organism>
<comment type="caution">
    <text evidence="1">The sequence shown here is derived from an EMBL/GenBank/DDBJ whole genome shotgun (WGS) entry which is preliminary data.</text>
</comment>
<reference evidence="1 2" key="1">
    <citation type="submission" date="2024-02" db="EMBL/GenBank/DDBJ databases">
        <title>de novo genome assembly of Solanum bulbocastanum strain 11H21.</title>
        <authorList>
            <person name="Hosaka A.J."/>
        </authorList>
    </citation>
    <scope>NUCLEOTIDE SEQUENCE [LARGE SCALE GENOMIC DNA]</scope>
    <source>
        <tissue evidence="1">Young leaves</tissue>
    </source>
</reference>
<dbReference type="EMBL" id="JBANQN010000009">
    <property type="protein sequence ID" value="KAK6780718.1"/>
    <property type="molecule type" value="Genomic_DNA"/>
</dbReference>
<evidence type="ECO:0000313" key="1">
    <source>
        <dbReference type="EMBL" id="KAK6780718.1"/>
    </source>
</evidence>
<name>A0AAN8Y8R3_SOLBU</name>
<proteinExistence type="predicted"/>
<keyword evidence="2" id="KW-1185">Reference proteome</keyword>